<dbReference type="Gene3D" id="1.20.120.530">
    <property type="entry name" value="GntR ligand-binding domain-like"/>
    <property type="match status" value="1"/>
</dbReference>
<keyword evidence="2" id="KW-0238">DNA-binding</keyword>
<dbReference type="Pfam" id="PF00392">
    <property type="entry name" value="GntR"/>
    <property type="match status" value="1"/>
</dbReference>
<dbReference type="Pfam" id="PF07729">
    <property type="entry name" value="FCD"/>
    <property type="match status" value="1"/>
</dbReference>
<evidence type="ECO:0000256" key="1">
    <source>
        <dbReference type="ARBA" id="ARBA00023015"/>
    </source>
</evidence>
<dbReference type="InterPro" id="IPR036390">
    <property type="entry name" value="WH_DNA-bd_sf"/>
</dbReference>
<keyword evidence="3" id="KW-0804">Transcription</keyword>
<dbReference type="Proteomes" id="UP000239711">
    <property type="component" value="Unassembled WGS sequence"/>
</dbReference>
<name>A0A2S9J703_9SPHI</name>
<dbReference type="EMBL" id="PVBQ01000003">
    <property type="protein sequence ID" value="PRD48565.1"/>
    <property type="molecule type" value="Genomic_DNA"/>
</dbReference>
<dbReference type="SMART" id="SM00345">
    <property type="entry name" value="HTH_GNTR"/>
    <property type="match status" value="1"/>
</dbReference>
<dbReference type="SMART" id="SM00895">
    <property type="entry name" value="FCD"/>
    <property type="match status" value="1"/>
</dbReference>
<dbReference type="Gene3D" id="1.10.10.10">
    <property type="entry name" value="Winged helix-like DNA-binding domain superfamily/Winged helix DNA-binding domain"/>
    <property type="match status" value="1"/>
</dbReference>
<keyword evidence="6" id="KW-1185">Reference proteome</keyword>
<evidence type="ECO:0000259" key="4">
    <source>
        <dbReference type="PROSITE" id="PS50949"/>
    </source>
</evidence>
<protein>
    <submittedName>
        <fullName evidence="5">FadR family transcriptional regulator</fullName>
    </submittedName>
</protein>
<dbReference type="SUPFAM" id="SSF46785">
    <property type="entry name" value="Winged helix' DNA-binding domain"/>
    <property type="match status" value="1"/>
</dbReference>
<dbReference type="AlphaFoldDB" id="A0A2S9J703"/>
<dbReference type="InterPro" id="IPR011711">
    <property type="entry name" value="GntR_C"/>
</dbReference>
<dbReference type="RefSeq" id="WP_105715885.1">
    <property type="nucleotide sequence ID" value="NZ_PVBQ01000003.1"/>
</dbReference>
<accession>A0A2S9J703</accession>
<evidence type="ECO:0000256" key="3">
    <source>
        <dbReference type="ARBA" id="ARBA00023163"/>
    </source>
</evidence>
<feature type="domain" description="HTH gntR-type" evidence="4">
    <location>
        <begin position="14"/>
        <end position="82"/>
    </location>
</feature>
<dbReference type="InterPro" id="IPR008920">
    <property type="entry name" value="TF_FadR/GntR_C"/>
</dbReference>
<dbReference type="OrthoDB" id="1040417at2"/>
<dbReference type="InterPro" id="IPR036388">
    <property type="entry name" value="WH-like_DNA-bd_sf"/>
</dbReference>
<dbReference type="PRINTS" id="PR00035">
    <property type="entry name" value="HTHGNTR"/>
</dbReference>
<gene>
    <name evidence="5" type="ORF">C5745_05025</name>
</gene>
<reference evidence="5 6" key="1">
    <citation type="submission" date="2018-02" db="EMBL/GenBank/DDBJ databases">
        <title>The draft genome of Sphingobacterium sp. 5JN-11.</title>
        <authorList>
            <person name="Liu L."/>
            <person name="Li L."/>
            <person name="Liang L."/>
            <person name="Zhang X."/>
            <person name="Wang T."/>
        </authorList>
    </citation>
    <scope>NUCLEOTIDE SEQUENCE [LARGE SCALE GENOMIC DNA]</scope>
    <source>
        <strain evidence="5 6">5JN-11</strain>
    </source>
</reference>
<keyword evidence="1" id="KW-0805">Transcription regulation</keyword>
<dbReference type="PANTHER" id="PTHR43537:SF5">
    <property type="entry name" value="UXU OPERON TRANSCRIPTIONAL REGULATOR"/>
    <property type="match status" value="1"/>
</dbReference>
<sequence length="231" mass="26496">MGLESYQIEKVESVTMADIVEKRLLDYFKKNAFKPGDAIPKELELAEALEVSRNVVREALSRLKMLGMVESRKKRGMVLSEPDIFGGFERVLDPLILEQRTLQDLFELRMVLEMGLADLIFRRKTDDDVAELERIVQKSINQNKASFKVKHEIAFHGKLYAMTGNATIMRFQNLLLPIFEYVVSEEEKLHGIPPISNVGHGDLVEIIKNGTPQEFKEAMRIHLSPHFDRLS</sequence>
<dbReference type="PROSITE" id="PS50949">
    <property type="entry name" value="HTH_GNTR"/>
    <property type="match status" value="1"/>
</dbReference>
<dbReference type="CDD" id="cd07377">
    <property type="entry name" value="WHTH_GntR"/>
    <property type="match status" value="1"/>
</dbReference>
<organism evidence="5 6">
    <name type="scientific">Sphingobacterium haloxyli</name>
    <dbReference type="NCBI Taxonomy" id="2100533"/>
    <lineage>
        <taxon>Bacteria</taxon>
        <taxon>Pseudomonadati</taxon>
        <taxon>Bacteroidota</taxon>
        <taxon>Sphingobacteriia</taxon>
        <taxon>Sphingobacteriales</taxon>
        <taxon>Sphingobacteriaceae</taxon>
        <taxon>Sphingobacterium</taxon>
    </lineage>
</organism>
<proteinExistence type="predicted"/>
<dbReference type="GO" id="GO:0003700">
    <property type="term" value="F:DNA-binding transcription factor activity"/>
    <property type="evidence" value="ECO:0007669"/>
    <property type="project" value="InterPro"/>
</dbReference>
<evidence type="ECO:0000313" key="6">
    <source>
        <dbReference type="Proteomes" id="UP000239711"/>
    </source>
</evidence>
<dbReference type="InterPro" id="IPR000524">
    <property type="entry name" value="Tscrpt_reg_HTH_GntR"/>
</dbReference>
<dbReference type="PANTHER" id="PTHR43537">
    <property type="entry name" value="TRANSCRIPTIONAL REGULATOR, GNTR FAMILY"/>
    <property type="match status" value="1"/>
</dbReference>
<comment type="caution">
    <text evidence="5">The sequence shown here is derived from an EMBL/GenBank/DDBJ whole genome shotgun (WGS) entry which is preliminary data.</text>
</comment>
<dbReference type="SUPFAM" id="SSF48008">
    <property type="entry name" value="GntR ligand-binding domain-like"/>
    <property type="match status" value="1"/>
</dbReference>
<evidence type="ECO:0000256" key="2">
    <source>
        <dbReference type="ARBA" id="ARBA00023125"/>
    </source>
</evidence>
<evidence type="ECO:0000313" key="5">
    <source>
        <dbReference type="EMBL" id="PRD48565.1"/>
    </source>
</evidence>
<dbReference type="GO" id="GO:0003677">
    <property type="term" value="F:DNA binding"/>
    <property type="evidence" value="ECO:0007669"/>
    <property type="project" value="UniProtKB-KW"/>
</dbReference>